<accession>A0A1F6LP39</accession>
<dbReference type="InterPro" id="IPR027434">
    <property type="entry name" value="Homing_endonucl"/>
</dbReference>
<name>A0A1F6LP39_9BACT</name>
<reference evidence="2 3" key="1">
    <citation type="journal article" date="2016" name="Nat. Commun.">
        <title>Thousands of microbial genomes shed light on interconnected biogeochemical processes in an aquifer system.</title>
        <authorList>
            <person name="Anantharaman K."/>
            <person name="Brown C.T."/>
            <person name="Hug L.A."/>
            <person name="Sharon I."/>
            <person name="Castelle C.J."/>
            <person name="Probst A.J."/>
            <person name="Thomas B.C."/>
            <person name="Singh A."/>
            <person name="Wilkins M.J."/>
            <person name="Karaoz U."/>
            <person name="Brodie E.L."/>
            <person name="Williams K.H."/>
            <person name="Hubbard S.S."/>
            <person name="Banfield J.F."/>
        </authorList>
    </citation>
    <scope>NUCLEOTIDE SEQUENCE [LARGE SCALE GENOMIC DNA]</scope>
</reference>
<organism evidence="2 3">
    <name type="scientific">Candidatus Magasanikbacteria bacterium RIFCSPHIGHO2_01_FULL_50_8</name>
    <dbReference type="NCBI Taxonomy" id="1798674"/>
    <lineage>
        <taxon>Bacteria</taxon>
        <taxon>Candidatus Magasanikiibacteriota</taxon>
    </lineage>
</organism>
<dbReference type="InterPro" id="IPR004860">
    <property type="entry name" value="LAGLIDADG_dom"/>
</dbReference>
<dbReference type="EMBL" id="MFPV01000045">
    <property type="protein sequence ID" value="OGH61162.1"/>
    <property type="molecule type" value="Genomic_DNA"/>
</dbReference>
<dbReference type="GO" id="GO:0004519">
    <property type="term" value="F:endonuclease activity"/>
    <property type="evidence" value="ECO:0007669"/>
    <property type="project" value="InterPro"/>
</dbReference>
<sequence>MVSCETKKSNLELSDEFVAGVISVCGTFFHTSTARTEQFGFQIKLPSENEVLLSKIRDAIGLKNRIHLVSSAKTRYVILTVRSRSDLKSKIIPFIDDRICGHKLKSYLNWKRLLIKSSAQHTI</sequence>
<proteinExistence type="predicted"/>
<dbReference type="SUPFAM" id="SSF55608">
    <property type="entry name" value="Homing endonucleases"/>
    <property type="match status" value="1"/>
</dbReference>
<dbReference type="Proteomes" id="UP000176329">
    <property type="component" value="Unassembled WGS sequence"/>
</dbReference>
<evidence type="ECO:0000313" key="2">
    <source>
        <dbReference type="EMBL" id="OGH61162.1"/>
    </source>
</evidence>
<evidence type="ECO:0000259" key="1">
    <source>
        <dbReference type="Pfam" id="PF00961"/>
    </source>
</evidence>
<comment type="caution">
    <text evidence="2">The sequence shown here is derived from an EMBL/GenBank/DDBJ whole genome shotgun (WGS) entry which is preliminary data.</text>
</comment>
<dbReference type="AlphaFoldDB" id="A0A1F6LP39"/>
<evidence type="ECO:0000313" key="3">
    <source>
        <dbReference type="Proteomes" id="UP000176329"/>
    </source>
</evidence>
<gene>
    <name evidence="2" type="ORF">A2848_02495</name>
</gene>
<feature type="domain" description="Homing endonuclease LAGLIDADG" evidence="1">
    <location>
        <begin position="26"/>
        <end position="112"/>
    </location>
</feature>
<dbReference type="Gene3D" id="3.10.28.10">
    <property type="entry name" value="Homing endonucleases"/>
    <property type="match status" value="1"/>
</dbReference>
<dbReference type="Pfam" id="PF00961">
    <property type="entry name" value="LAGLIDADG_1"/>
    <property type="match status" value="1"/>
</dbReference>
<protein>
    <recommendedName>
        <fullName evidence="1">Homing endonuclease LAGLIDADG domain-containing protein</fullName>
    </recommendedName>
</protein>